<proteinExistence type="predicted"/>
<dbReference type="RefSeq" id="WP_093885910.1">
    <property type="nucleotide sequence ID" value="NZ_FOQY01000003.1"/>
</dbReference>
<dbReference type="EMBL" id="FOQY01000003">
    <property type="protein sequence ID" value="SFI43458.1"/>
    <property type="molecule type" value="Genomic_DNA"/>
</dbReference>
<keyword evidence="2" id="KW-1185">Reference proteome</keyword>
<name>A0A1I3I646_9ACTN</name>
<sequence length="80" mass="8940">MALPQPADPTIKKSVTLRRSVAEEVETRTGPRGFSHFVDQAVEYGLALLKAQEIVEDHESRVAPLTEADLDEARRSWHGE</sequence>
<evidence type="ECO:0008006" key="3">
    <source>
        <dbReference type="Google" id="ProtNLM"/>
    </source>
</evidence>
<organism evidence="1 2">
    <name type="scientific">Streptosporangium canum</name>
    <dbReference type="NCBI Taxonomy" id="324952"/>
    <lineage>
        <taxon>Bacteria</taxon>
        <taxon>Bacillati</taxon>
        <taxon>Actinomycetota</taxon>
        <taxon>Actinomycetes</taxon>
        <taxon>Streptosporangiales</taxon>
        <taxon>Streptosporangiaceae</taxon>
        <taxon>Streptosporangium</taxon>
    </lineage>
</organism>
<dbReference type="Proteomes" id="UP000199111">
    <property type="component" value="Unassembled WGS sequence"/>
</dbReference>
<reference evidence="2" key="1">
    <citation type="submission" date="2016-10" db="EMBL/GenBank/DDBJ databases">
        <authorList>
            <person name="Varghese N."/>
            <person name="Submissions S."/>
        </authorList>
    </citation>
    <scope>NUCLEOTIDE SEQUENCE [LARGE SCALE GENOMIC DNA]</scope>
    <source>
        <strain evidence="2">CGMCC 4.2126</strain>
    </source>
</reference>
<accession>A0A1I3I646</accession>
<protein>
    <recommendedName>
        <fullName evidence="3">CopG family transcriptional regulator</fullName>
    </recommendedName>
</protein>
<evidence type="ECO:0000313" key="2">
    <source>
        <dbReference type="Proteomes" id="UP000199111"/>
    </source>
</evidence>
<dbReference type="AlphaFoldDB" id="A0A1I3I646"/>
<gene>
    <name evidence="1" type="ORF">SAMN05216275_103154</name>
</gene>
<evidence type="ECO:0000313" key="1">
    <source>
        <dbReference type="EMBL" id="SFI43458.1"/>
    </source>
</evidence>
<dbReference type="GeneID" id="96296923"/>